<evidence type="ECO:0000256" key="1">
    <source>
        <dbReference type="ARBA" id="ARBA00004141"/>
    </source>
</evidence>
<evidence type="ECO:0000259" key="7">
    <source>
        <dbReference type="PROSITE" id="PS50929"/>
    </source>
</evidence>
<feature type="transmembrane region" description="Helical" evidence="5">
    <location>
        <begin position="156"/>
        <end position="178"/>
    </location>
</feature>
<keyword evidence="4 5" id="KW-0472">Membrane</keyword>
<evidence type="ECO:0000256" key="2">
    <source>
        <dbReference type="ARBA" id="ARBA00022692"/>
    </source>
</evidence>
<dbReference type="PROSITE" id="PS00211">
    <property type="entry name" value="ABC_TRANSPORTER_1"/>
    <property type="match status" value="1"/>
</dbReference>
<dbReference type="GO" id="GO:0005524">
    <property type="term" value="F:ATP binding"/>
    <property type="evidence" value="ECO:0007669"/>
    <property type="project" value="InterPro"/>
</dbReference>
<evidence type="ECO:0000259" key="6">
    <source>
        <dbReference type="PROSITE" id="PS50893"/>
    </source>
</evidence>
<dbReference type="EMBL" id="CAFBMK010000005">
    <property type="protein sequence ID" value="CAB4893695.1"/>
    <property type="molecule type" value="Genomic_DNA"/>
</dbReference>
<dbReference type="InterPro" id="IPR011527">
    <property type="entry name" value="ABC1_TM_dom"/>
</dbReference>
<dbReference type="GO" id="GO:0016020">
    <property type="term" value="C:membrane"/>
    <property type="evidence" value="ECO:0007669"/>
    <property type="project" value="UniProtKB-SubCell"/>
</dbReference>
<dbReference type="Pfam" id="PF00664">
    <property type="entry name" value="ABC_membrane"/>
    <property type="match status" value="1"/>
</dbReference>
<dbReference type="PROSITE" id="PS50929">
    <property type="entry name" value="ABC_TM1F"/>
    <property type="match status" value="1"/>
</dbReference>
<dbReference type="CDD" id="cd07346">
    <property type="entry name" value="ABC_6TM_exporters"/>
    <property type="match status" value="1"/>
</dbReference>
<feature type="domain" description="ABC transporter" evidence="6">
    <location>
        <begin position="356"/>
        <end position="590"/>
    </location>
</feature>
<dbReference type="SUPFAM" id="SSF90123">
    <property type="entry name" value="ABC transporter transmembrane region"/>
    <property type="match status" value="1"/>
</dbReference>
<dbReference type="GO" id="GO:0015421">
    <property type="term" value="F:ABC-type oligopeptide transporter activity"/>
    <property type="evidence" value="ECO:0007669"/>
    <property type="project" value="TreeGrafter"/>
</dbReference>
<dbReference type="InterPro" id="IPR003439">
    <property type="entry name" value="ABC_transporter-like_ATP-bd"/>
</dbReference>
<protein>
    <submittedName>
        <fullName evidence="8">Unannotated protein</fullName>
    </submittedName>
</protein>
<dbReference type="PANTHER" id="PTHR43394">
    <property type="entry name" value="ATP-DEPENDENT PERMEASE MDL1, MITOCHONDRIAL"/>
    <property type="match status" value="1"/>
</dbReference>
<keyword evidence="3 5" id="KW-1133">Transmembrane helix</keyword>
<evidence type="ECO:0000313" key="8">
    <source>
        <dbReference type="EMBL" id="CAB4893695.1"/>
    </source>
</evidence>
<dbReference type="InterPro" id="IPR027417">
    <property type="entry name" value="P-loop_NTPase"/>
</dbReference>
<evidence type="ECO:0000256" key="3">
    <source>
        <dbReference type="ARBA" id="ARBA00022989"/>
    </source>
</evidence>
<dbReference type="GO" id="GO:0016887">
    <property type="term" value="F:ATP hydrolysis activity"/>
    <property type="evidence" value="ECO:0007669"/>
    <property type="project" value="InterPro"/>
</dbReference>
<dbReference type="Gene3D" id="3.40.50.300">
    <property type="entry name" value="P-loop containing nucleotide triphosphate hydrolases"/>
    <property type="match status" value="1"/>
</dbReference>
<feature type="domain" description="ABC transmembrane type-1" evidence="7">
    <location>
        <begin position="36"/>
        <end position="327"/>
    </location>
</feature>
<organism evidence="8">
    <name type="scientific">freshwater metagenome</name>
    <dbReference type="NCBI Taxonomy" id="449393"/>
    <lineage>
        <taxon>unclassified sequences</taxon>
        <taxon>metagenomes</taxon>
        <taxon>ecological metagenomes</taxon>
    </lineage>
</organism>
<feature type="transmembrane region" description="Helical" evidence="5">
    <location>
        <begin position="267"/>
        <end position="288"/>
    </location>
</feature>
<feature type="transmembrane region" description="Helical" evidence="5">
    <location>
        <begin position="72"/>
        <end position="92"/>
    </location>
</feature>
<dbReference type="AlphaFoldDB" id="A0A6J7FJU2"/>
<name>A0A6J7FJU2_9ZZZZ</name>
<comment type="subcellular location">
    <subcellularLocation>
        <location evidence="1">Membrane</location>
        <topology evidence="1">Multi-pass membrane protein</topology>
    </subcellularLocation>
</comment>
<sequence>MSTPALSPGADGPAVPAAGGRPLLRQVLRERRRPAVVSTLGGVVHQTCEAFVPVLIGVLVDRAIERRDAGELVLWIVVLALLFALLTTAYRVQLLTLVGGLERGEHDLRTALARRVLAAAGIAAPPRPGAVRADVGGSAGAQVTVAGSDARRTVDVLEAVSVGGAAIAAIVVTAAVLLATSLPLGLLVLLGTPPLLYALQLLARPLERRSGVDQARAAEAAGVATDLASGLRVLKGIGAERAGAERYRVASRRALDAAVRAGVAQNLLLGANVLISGAFLAIVAWVGGRLALDGTISIGELVAAVGLTQFLVGPLQRLAFASTLLAESRAAADRVSALLQAAPDREDPRAAEPARGRAEAVPSAVALAVAPTPAGTPGLQVAAGEHLGVVAADPAASSALVDLLAHRGEAPPGALRVDGRPTSDLALDDARGLVLVADHDAALFSGTVRDNVLAAAGPVHDLAAVLDASGADEAVRAIPGGLDGQVGERGRSLSGGQRQRVALARALAASPPVLVLHEPTTAVDAVTEARIASGVRRLRDGATTVVVATSPSLLAACDRVVLLGDDGVVAEGTHAELVQREDAYRAAVLS</sequence>
<gene>
    <name evidence="8" type="ORF">UFOPK3564_00166</name>
</gene>
<accession>A0A6J7FJU2</accession>
<dbReference type="Pfam" id="PF00005">
    <property type="entry name" value="ABC_tran"/>
    <property type="match status" value="1"/>
</dbReference>
<evidence type="ECO:0000256" key="4">
    <source>
        <dbReference type="ARBA" id="ARBA00023136"/>
    </source>
</evidence>
<dbReference type="InterPro" id="IPR039421">
    <property type="entry name" value="Type_1_exporter"/>
</dbReference>
<dbReference type="InterPro" id="IPR036640">
    <property type="entry name" value="ABC1_TM_sf"/>
</dbReference>
<dbReference type="SUPFAM" id="SSF52540">
    <property type="entry name" value="P-loop containing nucleoside triphosphate hydrolases"/>
    <property type="match status" value="1"/>
</dbReference>
<keyword evidence="2 5" id="KW-0812">Transmembrane</keyword>
<dbReference type="PROSITE" id="PS50893">
    <property type="entry name" value="ABC_TRANSPORTER_2"/>
    <property type="match status" value="1"/>
</dbReference>
<proteinExistence type="predicted"/>
<dbReference type="Gene3D" id="1.20.1560.10">
    <property type="entry name" value="ABC transporter type 1, transmembrane domain"/>
    <property type="match status" value="1"/>
</dbReference>
<dbReference type="PANTHER" id="PTHR43394:SF1">
    <property type="entry name" value="ATP-BINDING CASSETTE SUB-FAMILY B MEMBER 10, MITOCHONDRIAL"/>
    <property type="match status" value="1"/>
</dbReference>
<evidence type="ECO:0000256" key="5">
    <source>
        <dbReference type="SAM" id="Phobius"/>
    </source>
</evidence>
<dbReference type="InterPro" id="IPR017871">
    <property type="entry name" value="ABC_transporter-like_CS"/>
</dbReference>
<reference evidence="8" key="1">
    <citation type="submission" date="2020-05" db="EMBL/GenBank/DDBJ databases">
        <authorList>
            <person name="Chiriac C."/>
            <person name="Salcher M."/>
            <person name="Ghai R."/>
            <person name="Kavagutti S V."/>
        </authorList>
    </citation>
    <scope>NUCLEOTIDE SEQUENCE</scope>
</reference>